<reference evidence="1 2" key="1">
    <citation type="journal article" date="2021" name="Elife">
        <title>Chloroplast acquisition without the gene transfer in kleptoplastic sea slugs, Plakobranchus ocellatus.</title>
        <authorList>
            <person name="Maeda T."/>
            <person name="Takahashi S."/>
            <person name="Yoshida T."/>
            <person name="Shimamura S."/>
            <person name="Takaki Y."/>
            <person name="Nagai Y."/>
            <person name="Toyoda A."/>
            <person name="Suzuki Y."/>
            <person name="Arimoto A."/>
            <person name="Ishii H."/>
            <person name="Satoh N."/>
            <person name="Nishiyama T."/>
            <person name="Hasebe M."/>
            <person name="Maruyama T."/>
            <person name="Minagawa J."/>
            <person name="Obokata J."/>
            <person name="Shigenobu S."/>
        </authorList>
    </citation>
    <scope>NUCLEOTIDE SEQUENCE [LARGE SCALE GENOMIC DNA]</scope>
</reference>
<dbReference type="AlphaFoldDB" id="A0AAV4H049"/>
<gene>
    <name evidence="1" type="ORF">ElyMa_006174500</name>
</gene>
<keyword evidence="2" id="KW-1185">Reference proteome</keyword>
<evidence type="ECO:0000313" key="1">
    <source>
        <dbReference type="EMBL" id="GFR91387.1"/>
    </source>
</evidence>
<comment type="caution">
    <text evidence="1">The sequence shown here is derived from an EMBL/GenBank/DDBJ whole genome shotgun (WGS) entry which is preliminary data.</text>
</comment>
<dbReference type="EMBL" id="BMAT01012392">
    <property type="protein sequence ID" value="GFR91387.1"/>
    <property type="molecule type" value="Genomic_DNA"/>
</dbReference>
<proteinExistence type="predicted"/>
<dbReference type="Proteomes" id="UP000762676">
    <property type="component" value="Unassembled WGS sequence"/>
</dbReference>
<sequence length="82" mass="9135">MIVDDARRGDRQRSTSLPLWDDCTMGNSRSSLAESCGQEMAPLRRTDCPGRSLLGTLMSHVTHFAHIYRELICGAAIMVIRV</sequence>
<accession>A0AAV4H049</accession>
<name>A0AAV4H049_9GAST</name>
<organism evidence="1 2">
    <name type="scientific">Elysia marginata</name>
    <dbReference type="NCBI Taxonomy" id="1093978"/>
    <lineage>
        <taxon>Eukaryota</taxon>
        <taxon>Metazoa</taxon>
        <taxon>Spiralia</taxon>
        <taxon>Lophotrochozoa</taxon>
        <taxon>Mollusca</taxon>
        <taxon>Gastropoda</taxon>
        <taxon>Heterobranchia</taxon>
        <taxon>Euthyneura</taxon>
        <taxon>Panpulmonata</taxon>
        <taxon>Sacoglossa</taxon>
        <taxon>Placobranchoidea</taxon>
        <taxon>Plakobranchidae</taxon>
        <taxon>Elysia</taxon>
    </lineage>
</organism>
<evidence type="ECO:0000313" key="2">
    <source>
        <dbReference type="Proteomes" id="UP000762676"/>
    </source>
</evidence>
<protein>
    <submittedName>
        <fullName evidence="1">Uncharacterized protein</fullName>
    </submittedName>
</protein>